<keyword evidence="3" id="KW-1185">Reference proteome</keyword>
<reference evidence="2" key="2">
    <citation type="submission" date="2021-08" db="EMBL/GenBank/DDBJ databases">
        <authorList>
            <person name="Tani A."/>
            <person name="Ola A."/>
            <person name="Ogura Y."/>
            <person name="Katsura K."/>
            <person name="Hayashi T."/>
        </authorList>
    </citation>
    <scope>NUCLEOTIDE SEQUENCE</scope>
    <source>
        <strain evidence="2">NBRC 15689</strain>
    </source>
</reference>
<evidence type="ECO:0000259" key="1">
    <source>
        <dbReference type="PROSITE" id="PS50943"/>
    </source>
</evidence>
<name>A0ABQ4T7S0_METOR</name>
<reference evidence="2" key="1">
    <citation type="journal article" date="2021" name="Front. Microbiol.">
        <title>Comprehensive Comparative Genomics and Phenotyping of Methylobacterium Species.</title>
        <authorList>
            <person name="Alessa O."/>
            <person name="Ogura Y."/>
            <person name="Fujitani Y."/>
            <person name="Takami H."/>
            <person name="Hayashi T."/>
            <person name="Sahin N."/>
            <person name="Tani A."/>
        </authorList>
    </citation>
    <scope>NUCLEOTIDE SEQUENCE</scope>
    <source>
        <strain evidence="2">NBRC 15689</strain>
    </source>
</reference>
<comment type="caution">
    <text evidence="2">The sequence shown here is derived from an EMBL/GenBank/DDBJ whole genome shotgun (WGS) entry which is preliminary data.</text>
</comment>
<feature type="domain" description="HTH cro/C1-type" evidence="1">
    <location>
        <begin position="15"/>
        <end position="59"/>
    </location>
</feature>
<dbReference type="Pfam" id="PF13560">
    <property type="entry name" value="HTH_31"/>
    <property type="match status" value="1"/>
</dbReference>
<dbReference type="InterPro" id="IPR001387">
    <property type="entry name" value="Cro/C1-type_HTH"/>
</dbReference>
<dbReference type="InterPro" id="IPR010982">
    <property type="entry name" value="Lambda_DNA-bd_dom_sf"/>
</dbReference>
<dbReference type="PROSITE" id="PS50943">
    <property type="entry name" value="HTH_CROC1"/>
    <property type="match status" value="1"/>
</dbReference>
<sequence length="70" mass="8142">MKLADYLSQAEIKPSAFAERLGVSRQTLWRYMSGDRRPEWDVLERIRAETEGQVTPNDFLNDWTEPEVAA</sequence>
<protein>
    <recommendedName>
        <fullName evidence="1">HTH cro/C1-type domain-containing protein</fullName>
    </recommendedName>
</protein>
<dbReference type="EMBL" id="BPQV01000003">
    <property type="protein sequence ID" value="GJE26260.1"/>
    <property type="molecule type" value="Genomic_DNA"/>
</dbReference>
<dbReference type="CDD" id="cd00093">
    <property type="entry name" value="HTH_XRE"/>
    <property type="match status" value="1"/>
</dbReference>
<organism evidence="2 3">
    <name type="scientific">Methylobacterium organophilum</name>
    <dbReference type="NCBI Taxonomy" id="410"/>
    <lineage>
        <taxon>Bacteria</taxon>
        <taxon>Pseudomonadati</taxon>
        <taxon>Pseudomonadota</taxon>
        <taxon>Alphaproteobacteria</taxon>
        <taxon>Hyphomicrobiales</taxon>
        <taxon>Methylobacteriaceae</taxon>
        <taxon>Methylobacterium</taxon>
    </lineage>
</organism>
<dbReference type="SUPFAM" id="SSF47413">
    <property type="entry name" value="lambda repressor-like DNA-binding domains"/>
    <property type="match status" value="1"/>
</dbReference>
<evidence type="ECO:0000313" key="2">
    <source>
        <dbReference type="EMBL" id="GJE26260.1"/>
    </source>
</evidence>
<dbReference type="RefSeq" id="WP_238310228.1">
    <property type="nucleotide sequence ID" value="NZ_BPQV01000003.1"/>
</dbReference>
<dbReference type="Gene3D" id="1.10.260.40">
    <property type="entry name" value="lambda repressor-like DNA-binding domains"/>
    <property type="match status" value="1"/>
</dbReference>
<gene>
    <name evidence="2" type="ORF">LKMONMHP_1109</name>
</gene>
<accession>A0ABQ4T7S0</accession>
<proteinExistence type="predicted"/>
<evidence type="ECO:0000313" key="3">
    <source>
        <dbReference type="Proteomes" id="UP001055156"/>
    </source>
</evidence>
<dbReference type="Proteomes" id="UP001055156">
    <property type="component" value="Unassembled WGS sequence"/>
</dbReference>